<organism evidence="2 3">
    <name type="scientific">Pseudolactococcus chungangensis</name>
    <dbReference type="NCBI Taxonomy" id="451457"/>
    <lineage>
        <taxon>Bacteria</taxon>
        <taxon>Bacillati</taxon>
        <taxon>Bacillota</taxon>
        <taxon>Bacilli</taxon>
        <taxon>Lactobacillales</taxon>
        <taxon>Streptococcaceae</taxon>
        <taxon>Pseudolactococcus</taxon>
    </lineage>
</organism>
<sequence>MKAGIMLYALVMAVIFGMILSFYLSAVIDNQKNLITQKAFLSAQLMARMTQARVVKQKSGQIRFNTGISEYQQMGNVLKVTVRLENARTYHFELPNMVK</sequence>
<accession>A0A847IYX1</accession>
<comment type="caution">
    <text evidence="2">The sequence shown here is derived from an EMBL/GenBank/DDBJ whole genome shotgun (WGS) entry which is preliminary data.</text>
</comment>
<protein>
    <recommendedName>
        <fullName evidence="4">Competence protein ComGG</fullName>
    </recommendedName>
</protein>
<dbReference type="Proteomes" id="UP000559962">
    <property type="component" value="Unassembled WGS sequence"/>
</dbReference>
<name>A0A847IYX1_9LACT</name>
<gene>
    <name evidence="2" type="ORF">GX453_01390</name>
</gene>
<evidence type="ECO:0000313" key="2">
    <source>
        <dbReference type="EMBL" id="NLH34675.1"/>
    </source>
</evidence>
<dbReference type="EMBL" id="JAAYVO010000017">
    <property type="protein sequence ID" value="NLH34675.1"/>
    <property type="molecule type" value="Genomic_DNA"/>
</dbReference>
<evidence type="ECO:0000256" key="1">
    <source>
        <dbReference type="SAM" id="Phobius"/>
    </source>
</evidence>
<reference evidence="2 3" key="1">
    <citation type="journal article" date="2020" name="Biotechnol. Biofuels">
        <title>New insights from the biogas microbiome by comprehensive genome-resolved metagenomics of nearly 1600 species originating from multiple anaerobic digesters.</title>
        <authorList>
            <person name="Campanaro S."/>
            <person name="Treu L."/>
            <person name="Rodriguez-R L.M."/>
            <person name="Kovalovszki A."/>
            <person name="Ziels R.M."/>
            <person name="Maus I."/>
            <person name="Zhu X."/>
            <person name="Kougias P.G."/>
            <person name="Basile A."/>
            <person name="Luo G."/>
            <person name="Schluter A."/>
            <person name="Konstantinidis K.T."/>
            <person name="Angelidaki I."/>
        </authorList>
    </citation>
    <scope>NUCLEOTIDE SEQUENCE [LARGE SCALE GENOMIC DNA]</scope>
    <source>
        <strain evidence="2">AS27yjCOA_61</strain>
    </source>
</reference>
<dbReference type="NCBIfam" id="NF041014">
    <property type="entry name" value="pilin_ComGG_2"/>
    <property type="match status" value="1"/>
</dbReference>
<proteinExistence type="predicted"/>
<dbReference type="InterPro" id="IPR047665">
    <property type="entry name" value="ComGG_streptococcus-type"/>
</dbReference>
<keyword evidence="1" id="KW-1133">Transmembrane helix</keyword>
<keyword evidence="1" id="KW-0472">Membrane</keyword>
<evidence type="ECO:0008006" key="4">
    <source>
        <dbReference type="Google" id="ProtNLM"/>
    </source>
</evidence>
<dbReference type="AlphaFoldDB" id="A0A847IYX1"/>
<feature type="transmembrane region" description="Helical" evidence="1">
    <location>
        <begin position="6"/>
        <end position="28"/>
    </location>
</feature>
<evidence type="ECO:0000313" key="3">
    <source>
        <dbReference type="Proteomes" id="UP000559962"/>
    </source>
</evidence>
<keyword evidence="1" id="KW-0812">Transmembrane</keyword>